<evidence type="ECO:0000259" key="4">
    <source>
        <dbReference type="PROSITE" id="PS50887"/>
    </source>
</evidence>
<name>A0A5M6I1K8_9HYPH</name>
<feature type="coiled-coil region" evidence="3">
    <location>
        <begin position="143"/>
        <end position="177"/>
    </location>
</feature>
<dbReference type="CDD" id="cd01949">
    <property type="entry name" value="GGDEF"/>
    <property type="match status" value="1"/>
</dbReference>
<dbReference type="Gene3D" id="3.30.70.270">
    <property type="match status" value="1"/>
</dbReference>
<dbReference type="PANTHER" id="PTHR45138:SF9">
    <property type="entry name" value="DIGUANYLATE CYCLASE DGCM-RELATED"/>
    <property type="match status" value="1"/>
</dbReference>
<dbReference type="InterPro" id="IPR043128">
    <property type="entry name" value="Rev_trsase/Diguanyl_cyclase"/>
</dbReference>
<accession>A0A5M6I1K8</accession>
<dbReference type="SUPFAM" id="SSF55073">
    <property type="entry name" value="Nucleotide cyclase"/>
    <property type="match status" value="1"/>
</dbReference>
<dbReference type="OrthoDB" id="9812260at2"/>
<dbReference type="Pfam" id="PF00990">
    <property type="entry name" value="GGDEF"/>
    <property type="match status" value="1"/>
</dbReference>
<dbReference type="InterPro" id="IPR029787">
    <property type="entry name" value="Nucleotide_cyclase"/>
</dbReference>
<protein>
    <recommendedName>
        <fullName evidence="1">diguanylate cyclase</fullName>
        <ecNumber evidence="1">2.7.7.65</ecNumber>
    </recommendedName>
</protein>
<dbReference type="InterPro" id="IPR000160">
    <property type="entry name" value="GGDEF_dom"/>
</dbReference>
<dbReference type="GO" id="GO:0005886">
    <property type="term" value="C:plasma membrane"/>
    <property type="evidence" value="ECO:0007669"/>
    <property type="project" value="TreeGrafter"/>
</dbReference>
<dbReference type="RefSeq" id="WP_150097397.1">
    <property type="nucleotide sequence ID" value="NZ_VWPL01000013.1"/>
</dbReference>
<sequence length="352" mass="38911">MDDPHDDFERSLAFADIAMGQMKALRQPAYPRNYEVWYTYATGQNLQLNAAVNEVLAKGSFCEQELSRIYEELLSPHRFTETIDQVGVRVMNKIGQVLAMVQIAAGDVTQYSESLADATNALVRAGADSESLHVIVESLVESTREMEVRNRVLQDRLNDSNREISLLKQNLEAARTESLTDPLTTLANRKYLDMAITRLMADGFATGEPLSVLITDIDNFKKFNDTFGHLTGDQVLRLVAMAVKQNVKGQDVAARYGGEEFMVLLPRTTTQHAVTVAEHIRKAVMGKELMKRSTGESLGRITISIGVATMRPGDTAASLIERADNHLYAAKRAGRNRVLADSEPQPSPAKVA</sequence>
<keyword evidence="3" id="KW-0175">Coiled coil</keyword>
<dbReference type="InterPro" id="IPR050469">
    <property type="entry name" value="Diguanylate_Cyclase"/>
</dbReference>
<proteinExistence type="predicted"/>
<dbReference type="PANTHER" id="PTHR45138">
    <property type="entry name" value="REGULATORY COMPONENTS OF SENSORY TRANSDUCTION SYSTEM"/>
    <property type="match status" value="1"/>
</dbReference>
<dbReference type="NCBIfam" id="TIGR00254">
    <property type="entry name" value="GGDEF"/>
    <property type="match status" value="1"/>
</dbReference>
<dbReference type="GO" id="GO:0052621">
    <property type="term" value="F:diguanylate cyclase activity"/>
    <property type="evidence" value="ECO:0007669"/>
    <property type="project" value="UniProtKB-EC"/>
</dbReference>
<comment type="catalytic activity">
    <reaction evidence="2">
        <text>2 GTP = 3',3'-c-di-GMP + 2 diphosphate</text>
        <dbReference type="Rhea" id="RHEA:24898"/>
        <dbReference type="ChEBI" id="CHEBI:33019"/>
        <dbReference type="ChEBI" id="CHEBI:37565"/>
        <dbReference type="ChEBI" id="CHEBI:58805"/>
        <dbReference type="EC" id="2.7.7.65"/>
    </reaction>
</comment>
<gene>
    <name evidence="5" type="ORF">F1193_09270</name>
</gene>
<dbReference type="PROSITE" id="PS50887">
    <property type="entry name" value="GGDEF"/>
    <property type="match status" value="1"/>
</dbReference>
<dbReference type="FunFam" id="3.30.70.270:FF:000001">
    <property type="entry name" value="Diguanylate cyclase domain protein"/>
    <property type="match status" value="1"/>
</dbReference>
<dbReference type="SMART" id="SM00267">
    <property type="entry name" value="GGDEF"/>
    <property type="match status" value="1"/>
</dbReference>
<evidence type="ECO:0000256" key="1">
    <source>
        <dbReference type="ARBA" id="ARBA00012528"/>
    </source>
</evidence>
<evidence type="ECO:0000313" key="6">
    <source>
        <dbReference type="Proteomes" id="UP000323886"/>
    </source>
</evidence>
<organism evidence="5 6">
    <name type="scientific">Blastochloris sulfoviridis</name>
    <dbReference type="NCBI Taxonomy" id="50712"/>
    <lineage>
        <taxon>Bacteria</taxon>
        <taxon>Pseudomonadati</taxon>
        <taxon>Pseudomonadota</taxon>
        <taxon>Alphaproteobacteria</taxon>
        <taxon>Hyphomicrobiales</taxon>
        <taxon>Blastochloridaceae</taxon>
        <taxon>Blastochloris</taxon>
    </lineage>
</organism>
<dbReference type="AlphaFoldDB" id="A0A5M6I1K8"/>
<comment type="caution">
    <text evidence="5">The sequence shown here is derived from an EMBL/GenBank/DDBJ whole genome shotgun (WGS) entry which is preliminary data.</text>
</comment>
<dbReference type="Proteomes" id="UP000323886">
    <property type="component" value="Unassembled WGS sequence"/>
</dbReference>
<dbReference type="EC" id="2.7.7.65" evidence="1"/>
<reference evidence="5 6" key="1">
    <citation type="submission" date="2019-09" db="EMBL/GenBank/DDBJ databases">
        <title>Draft Whole-Genome sequence of Blastochloris sulfoviridis DSM 729.</title>
        <authorList>
            <person name="Meyer T.E."/>
            <person name="Kyndt J.A."/>
        </authorList>
    </citation>
    <scope>NUCLEOTIDE SEQUENCE [LARGE SCALE GENOMIC DNA]</scope>
    <source>
        <strain evidence="5 6">DSM 729</strain>
    </source>
</reference>
<dbReference type="EMBL" id="VWPL01000013">
    <property type="protein sequence ID" value="KAA5601698.1"/>
    <property type="molecule type" value="Genomic_DNA"/>
</dbReference>
<evidence type="ECO:0000256" key="2">
    <source>
        <dbReference type="ARBA" id="ARBA00034247"/>
    </source>
</evidence>
<feature type="domain" description="GGDEF" evidence="4">
    <location>
        <begin position="208"/>
        <end position="343"/>
    </location>
</feature>
<keyword evidence="6" id="KW-1185">Reference proteome</keyword>
<dbReference type="GO" id="GO:0043709">
    <property type="term" value="P:cell adhesion involved in single-species biofilm formation"/>
    <property type="evidence" value="ECO:0007669"/>
    <property type="project" value="TreeGrafter"/>
</dbReference>
<evidence type="ECO:0000256" key="3">
    <source>
        <dbReference type="SAM" id="Coils"/>
    </source>
</evidence>
<dbReference type="GO" id="GO:1902201">
    <property type="term" value="P:negative regulation of bacterial-type flagellum-dependent cell motility"/>
    <property type="evidence" value="ECO:0007669"/>
    <property type="project" value="TreeGrafter"/>
</dbReference>
<evidence type="ECO:0000313" key="5">
    <source>
        <dbReference type="EMBL" id="KAA5601698.1"/>
    </source>
</evidence>